<comment type="catalytic activity">
    <reaction evidence="4">
        <text>RNA(n) + ATP = RNA(n)-3'-adenine ribonucleotide + diphosphate</text>
        <dbReference type="Rhea" id="RHEA:11332"/>
        <dbReference type="Rhea" id="RHEA-COMP:14527"/>
        <dbReference type="Rhea" id="RHEA-COMP:17347"/>
        <dbReference type="ChEBI" id="CHEBI:30616"/>
        <dbReference type="ChEBI" id="CHEBI:33019"/>
        <dbReference type="ChEBI" id="CHEBI:140395"/>
        <dbReference type="ChEBI" id="CHEBI:173115"/>
        <dbReference type="EC" id="2.7.7.19"/>
    </reaction>
    <physiologicalReaction direction="left-to-right" evidence="4">
        <dbReference type="Rhea" id="RHEA:11333"/>
    </physiologicalReaction>
</comment>
<dbReference type="SMART" id="SM01153">
    <property type="entry name" value="DUF1693"/>
    <property type="match status" value="1"/>
</dbReference>
<evidence type="ECO:0000313" key="6">
    <source>
        <dbReference type="EMBL" id="CAH0605691.1"/>
    </source>
</evidence>
<dbReference type="GO" id="GO:1990817">
    <property type="term" value="F:poly(A) RNA polymerase activity"/>
    <property type="evidence" value="ECO:0007669"/>
    <property type="project" value="UniProtKB-EC"/>
</dbReference>
<keyword evidence="3" id="KW-0808">Transferase</keyword>
<accession>A0A9P0C216</accession>
<feature type="compositionally biased region" description="Basic and acidic residues" evidence="5">
    <location>
        <begin position="46"/>
        <end position="56"/>
    </location>
</feature>
<dbReference type="GO" id="GO:0048255">
    <property type="term" value="P:mRNA stabilization"/>
    <property type="evidence" value="ECO:0007669"/>
    <property type="project" value="TreeGrafter"/>
</dbReference>
<organism evidence="6 7">
    <name type="scientific">Chrysodeixis includens</name>
    <name type="common">Soybean looper</name>
    <name type="synonym">Pseudoplusia includens</name>
    <dbReference type="NCBI Taxonomy" id="689277"/>
    <lineage>
        <taxon>Eukaryota</taxon>
        <taxon>Metazoa</taxon>
        <taxon>Ecdysozoa</taxon>
        <taxon>Arthropoda</taxon>
        <taxon>Hexapoda</taxon>
        <taxon>Insecta</taxon>
        <taxon>Pterygota</taxon>
        <taxon>Neoptera</taxon>
        <taxon>Endopterygota</taxon>
        <taxon>Lepidoptera</taxon>
        <taxon>Glossata</taxon>
        <taxon>Ditrysia</taxon>
        <taxon>Noctuoidea</taxon>
        <taxon>Noctuidae</taxon>
        <taxon>Plusiinae</taxon>
        <taxon>Chrysodeixis</taxon>
    </lineage>
</organism>
<keyword evidence="7" id="KW-1185">Reference proteome</keyword>
<dbReference type="EMBL" id="LR824009">
    <property type="protein sequence ID" value="CAH0605691.1"/>
    <property type="molecule type" value="Genomic_DNA"/>
</dbReference>
<name>A0A9P0C216_CHRIL</name>
<comment type="similarity">
    <text evidence="1">Belongs to the TENT family.</text>
</comment>
<evidence type="ECO:0000256" key="1">
    <source>
        <dbReference type="ARBA" id="ARBA00007631"/>
    </source>
</evidence>
<dbReference type="OrthoDB" id="10065073at2759"/>
<protein>
    <recommendedName>
        <fullName evidence="2">polynucleotide adenylyltransferase</fullName>
        <ecNumber evidence="2">2.7.7.19</ecNumber>
    </recommendedName>
</protein>
<evidence type="ECO:0000256" key="4">
    <source>
        <dbReference type="ARBA" id="ARBA00047933"/>
    </source>
</evidence>
<proteinExistence type="inferred from homology"/>
<feature type="region of interest" description="Disordered" evidence="5">
    <location>
        <begin position="1"/>
        <end position="69"/>
    </location>
</feature>
<evidence type="ECO:0000256" key="5">
    <source>
        <dbReference type="SAM" id="MobiDB-lite"/>
    </source>
</evidence>
<reference evidence="6" key="1">
    <citation type="submission" date="2021-12" db="EMBL/GenBank/DDBJ databases">
        <authorList>
            <person name="King R."/>
        </authorList>
    </citation>
    <scope>NUCLEOTIDE SEQUENCE</scope>
</reference>
<dbReference type="InterPro" id="IPR012937">
    <property type="entry name" value="TET5"/>
</dbReference>
<dbReference type="AlphaFoldDB" id="A0A9P0C216"/>
<sequence length="552" mass="60206">MMADILEIDPVDDDVGYEYDTTKIPDIIAPDEMMESGYQEGSEQSYGDRRDSKEGFGGEGDSDSGVDGVSSGCSVADDCPVVSINDVVAYYDDIRPRRRHVPQLSFYNVDIERLAMDALIQSESSYTSSEEGCGGGERHAVLSYEQVSRLNDVMDEVVAIHGRGNFPTLHVRLRELVAGVRARLEAPQTAGGAGVNVRDVRLNGGAASHVLADRPQPYSDIDLIFTAELPTARHCDRVKAAVLGHLSTLMPPATPRRRASPAGLKEAYVSKMVRVNSDGDRWSLISLGNSRGHKSVELKFVDTMRRQFEFSVDSFQIALDSLLAFHECAQLPIGENFYPTVVGESVYGDFNEALLHLAEKLIATRQPEEIRGGGLLKYCALLAKGYRPARPDKIKTLERYMCSRFFIDFPELGQQRAKLEAYLRNHFVGREEEALKHRYCVSELTLTGGVARCRYLTLLHGVVRESTVCLMGHERRQTLALIEALACRELCARAPLLLAPPYYVCVCAACAACPGCAASAASAASAGACPGCAQCAPPAPYCECCRAASCPA</sequence>
<gene>
    <name evidence="6" type="ORF">CINC_LOCUS11634</name>
</gene>
<evidence type="ECO:0000256" key="2">
    <source>
        <dbReference type="ARBA" id="ARBA00012388"/>
    </source>
</evidence>
<dbReference type="GO" id="GO:0003723">
    <property type="term" value="F:RNA binding"/>
    <property type="evidence" value="ECO:0007669"/>
    <property type="project" value="TreeGrafter"/>
</dbReference>
<evidence type="ECO:0000313" key="7">
    <source>
        <dbReference type="Proteomes" id="UP001154114"/>
    </source>
</evidence>
<evidence type="ECO:0000256" key="3">
    <source>
        <dbReference type="ARBA" id="ARBA00022679"/>
    </source>
</evidence>
<dbReference type="PANTHER" id="PTHR12974:SF36">
    <property type="entry name" value="POLYNUCLEOTIDE ADENYLYLTRANSFERASE"/>
    <property type="match status" value="1"/>
</dbReference>
<dbReference type="Pfam" id="PF07984">
    <property type="entry name" value="NTP_transf_7"/>
    <property type="match status" value="1"/>
</dbReference>
<feature type="compositionally biased region" description="Acidic residues" evidence="5">
    <location>
        <begin position="1"/>
        <end position="17"/>
    </location>
</feature>
<dbReference type="PANTHER" id="PTHR12974">
    <property type="entry name" value="PRION-LIKE- Q/N-RICH -DOMAIN-BEARING PROTEIN PROTEIN 44"/>
    <property type="match status" value="1"/>
</dbReference>
<dbReference type="EC" id="2.7.7.19" evidence="2"/>
<dbReference type="Proteomes" id="UP001154114">
    <property type="component" value="Chromosome 6"/>
</dbReference>